<evidence type="ECO:0000313" key="7">
    <source>
        <dbReference type="EMBL" id="SHI08387.1"/>
    </source>
</evidence>
<dbReference type="Gene3D" id="3.40.50.300">
    <property type="entry name" value="P-loop containing nucleotide triphosphate hydrolases"/>
    <property type="match status" value="1"/>
</dbReference>
<dbReference type="PROSITE" id="PS00211">
    <property type="entry name" value="ABC_TRANSPORTER_1"/>
    <property type="match status" value="1"/>
</dbReference>
<dbReference type="Proteomes" id="UP000184226">
    <property type="component" value="Unassembled WGS sequence"/>
</dbReference>
<dbReference type="InterPro" id="IPR017871">
    <property type="entry name" value="ABC_transporter-like_CS"/>
</dbReference>
<dbReference type="PANTHER" id="PTHR42734:SF6">
    <property type="entry name" value="MOLYBDATE IMPORT ATP-BINDING PROTEIN MOLC"/>
    <property type="match status" value="1"/>
</dbReference>
<accession>A0A1M5Y8I9</accession>
<evidence type="ECO:0000313" key="8">
    <source>
        <dbReference type="Proteomes" id="UP000184226"/>
    </source>
</evidence>
<evidence type="ECO:0000256" key="4">
    <source>
        <dbReference type="ARBA" id="ARBA00022741"/>
    </source>
</evidence>
<dbReference type="SUPFAM" id="SSF52540">
    <property type="entry name" value="P-loop containing nucleoside triphosphate hydrolases"/>
    <property type="match status" value="1"/>
</dbReference>
<evidence type="ECO:0000256" key="1">
    <source>
        <dbReference type="ARBA" id="ARBA00005417"/>
    </source>
</evidence>
<dbReference type="InterPro" id="IPR003439">
    <property type="entry name" value="ABC_transporter-like_ATP-bd"/>
</dbReference>
<name>A0A1M5Y8I9_9BURK</name>
<protein>
    <submittedName>
        <fullName evidence="7">Iron complex transport system ATP-binding protein</fullName>
    </submittedName>
</protein>
<dbReference type="PANTHER" id="PTHR42734">
    <property type="entry name" value="METAL TRANSPORT SYSTEM ATP-BINDING PROTEIN TM_0124-RELATED"/>
    <property type="match status" value="1"/>
</dbReference>
<organism evidence="7 8">
    <name type="scientific">Pollutimonas bauzanensis</name>
    <dbReference type="NCBI Taxonomy" id="658167"/>
    <lineage>
        <taxon>Bacteria</taxon>
        <taxon>Pseudomonadati</taxon>
        <taxon>Pseudomonadota</taxon>
        <taxon>Betaproteobacteria</taxon>
        <taxon>Burkholderiales</taxon>
        <taxon>Alcaligenaceae</taxon>
        <taxon>Pollutimonas</taxon>
    </lineage>
</organism>
<evidence type="ECO:0000256" key="2">
    <source>
        <dbReference type="ARBA" id="ARBA00022448"/>
    </source>
</evidence>
<dbReference type="EMBL" id="FQXE01000008">
    <property type="protein sequence ID" value="SHI08387.1"/>
    <property type="molecule type" value="Genomic_DNA"/>
</dbReference>
<sequence length="260" mass="28224">MNGGLAIRLATVGYTYDPKIPAVLRDYSAEVKQGSVFAVLGPNGRGKTTLLKLLLGALKPQHGSITINGQIAFVPQLFQVSFPYRVLDMVLMGRARQIGLFSLPSRQDEAAALEALDRLGLAELAERSFDELSGGQRQLVIFARALASGADILVLDEPTSALDLKNQGTVLEWIARLRKEGLTVIFTTHHPHHAHAVADQALLMFGAEDYVCGAIDAVLTEANLRRLYGMPLRQVSFEFEGRAMETLVPVFTGLRLGTAA</sequence>
<dbReference type="GO" id="GO:0005524">
    <property type="term" value="F:ATP binding"/>
    <property type="evidence" value="ECO:0007669"/>
    <property type="project" value="UniProtKB-KW"/>
</dbReference>
<keyword evidence="8" id="KW-1185">Reference proteome</keyword>
<keyword evidence="3" id="KW-1003">Cell membrane</keyword>
<keyword evidence="4" id="KW-0547">Nucleotide-binding</keyword>
<gene>
    <name evidence="7" type="ORF">SAMN04488135_108151</name>
</gene>
<dbReference type="OrthoDB" id="5296765at2"/>
<evidence type="ECO:0000256" key="3">
    <source>
        <dbReference type="ARBA" id="ARBA00022475"/>
    </source>
</evidence>
<dbReference type="PROSITE" id="PS50893">
    <property type="entry name" value="ABC_TRANSPORTER_2"/>
    <property type="match status" value="1"/>
</dbReference>
<feature type="domain" description="ABC transporter" evidence="6">
    <location>
        <begin position="7"/>
        <end position="231"/>
    </location>
</feature>
<proteinExistence type="inferred from homology"/>
<dbReference type="GO" id="GO:0016887">
    <property type="term" value="F:ATP hydrolysis activity"/>
    <property type="evidence" value="ECO:0007669"/>
    <property type="project" value="InterPro"/>
</dbReference>
<keyword evidence="5 7" id="KW-0067">ATP-binding</keyword>
<comment type="similarity">
    <text evidence="1">Belongs to the ABC transporter superfamily.</text>
</comment>
<keyword evidence="2" id="KW-0813">Transport</keyword>
<dbReference type="SMART" id="SM00382">
    <property type="entry name" value="AAA"/>
    <property type="match status" value="1"/>
</dbReference>
<dbReference type="AlphaFoldDB" id="A0A1M5Y8I9"/>
<reference evidence="7 8" key="1">
    <citation type="submission" date="2016-11" db="EMBL/GenBank/DDBJ databases">
        <authorList>
            <person name="Jaros S."/>
            <person name="Januszkiewicz K."/>
            <person name="Wedrychowicz H."/>
        </authorList>
    </citation>
    <scope>NUCLEOTIDE SEQUENCE [LARGE SCALE GENOMIC DNA]</scope>
    <source>
        <strain evidence="7 8">CGMCC 1.10190</strain>
    </source>
</reference>
<dbReference type="InterPro" id="IPR050153">
    <property type="entry name" value="Metal_Ion_Import_ABC"/>
</dbReference>
<dbReference type="InterPro" id="IPR003593">
    <property type="entry name" value="AAA+_ATPase"/>
</dbReference>
<dbReference type="Pfam" id="PF00005">
    <property type="entry name" value="ABC_tran"/>
    <property type="match status" value="1"/>
</dbReference>
<keyword evidence="3" id="KW-0472">Membrane</keyword>
<dbReference type="STRING" id="658167.SAMN04488135_108151"/>
<evidence type="ECO:0000259" key="6">
    <source>
        <dbReference type="PROSITE" id="PS50893"/>
    </source>
</evidence>
<dbReference type="InterPro" id="IPR027417">
    <property type="entry name" value="P-loop_NTPase"/>
</dbReference>
<evidence type="ECO:0000256" key="5">
    <source>
        <dbReference type="ARBA" id="ARBA00022840"/>
    </source>
</evidence>